<dbReference type="Proteomes" id="UP001199659">
    <property type="component" value="Chromosome"/>
</dbReference>
<keyword evidence="1" id="KW-0812">Transmembrane</keyword>
<protein>
    <recommendedName>
        <fullName evidence="4">DUF2244 domain-containing protein</fullName>
    </recommendedName>
</protein>
<evidence type="ECO:0000313" key="3">
    <source>
        <dbReference type="Proteomes" id="UP001199659"/>
    </source>
</evidence>
<evidence type="ECO:0000313" key="2">
    <source>
        <dbReference type="EMBL" id="UGS42117.1"/>
    </source>
</evidence>
<keyword evidence="1" id="KW-0472">Membrane</keyword>
<organism evidence="2 3">
    <name type="scientific">Pseudocitrobacter corydidari</name>
    <dbReference type="NCBI Taxonomy" id="2891570"/>
    <lineage>
        <taxon>Bacteria</taxon>
        <taxon>Pseudomonadati</taxon>
        <taxon>Pseudomonadota</taxon>
        <taxon>Gammaproteobacteria</taxon>
        <taxon>Enterobacterales</taxon>
        <taxon>Enterobacteriaceae</taxon>
        <taxon>Pseudocitrobacter</taxon>
    </lineage>
</organism>
<evidence type="ECO:0008006" key="4">
    <source>
        <dbReference type="Google" id="ProtNLM"/>
    </source>
</evidence>
<evidence type="ECO:0000256" key="1">
    <source>
        <dbReference type="SAM" id="Phobius"/>
    </source>
</evidence>
<reference evidence="2 3" key="1">
    <citation type="journal article" date="2022" name="Int. J. Syst. Evol. Microbiol.">
        <title>Pseudocitrobacter corydidari sp. nov., isolated from the Asian emerald cockroach Corydidarum magnifica.</title>
        <authorList>
            <person name="Guzman J."/>
            <person name="Poehlein A."/>
            <person name="Glaeser S.P."/>
            <person name="Schwengers O."/>
            <person name="Blom J."/>
            <person name="Hollensteiner J."/>
            <person name="Kampfer P."/>
            <person name="Vilcinskas A."/>
        </authorList>
    </citation>
    <scope>NUCLEOTIDE SEQUENCE [LARGE SCALE GENOMIC DNA]</scope>
    <source>
        <strain evidence="2">G163CM</strain>
    </source>
</reference>
<keyword evidence="1" id="KW-1133">Transmembrane helix</keyword>
<accession>A0ABY3S5X9</accession>
<proteinExistence type="predicted"/>
<gene>
    <name evidence="2" type="ORF">G163CM_28420</name>
</gene>
<feature type="transmembrane region" description="Helical" evidence="1">
    <location>
        <begin position="21"/>
        <end position="43"/>
    </location>
</feature>
<dbReference type="EMBL" id="CP087880">
    <property type="protein sequence ID" value="UGS42117.1"/>
    <property type="molecule type" value="Genomic_DNA"/>
</dbReference>
<dbReference type="RefSeq" id="WP_231825400.1">
    <property type="nucleotide sequence ID" value="NZ_CP087880.1"/>
</dbReference>
<name>A0ABY3S5X9_9ENTR</name>
<keyword evidence="3" id="KW-1185">Reference proteome</keyword>
<sequence length="176" mass="20223">MIETIYKLNKSIITKSLKIDYVSPLSTATGTCLFYGALGFFLGVSAITLILFTLAIFILMFIFGLIVQGMFFPVAFANRKRIQFRTPAEIALAQNHIRVDNQCWSLNDIKTLQLTPDIYPKNEKCYLTIIGHDNKKHRFFLGCGFASEEMIFENYSTFCEHVKFLFRNNTSAFKEK</sequence>
<feature type="transmembrane region" description="Helical" evidence="1">
    <location>
        <begin position="49"/>
        <end position="76"/>
    </location>
</feature>